<protein>
    <recommendedName>
        <fullName evidence="2">Excalibur calcium-binding domain-containing protein</fullName>
    </recommendedName>
</protein>
<gene>
    <name evidence="3" type="ORF">HNP73_004477</name>
</gene>
<evidence type="ECO:0000313" key="3">
    <source>
        <dbReference type="EMBL" id="MBB5224506.1"/>
    </source>
</evidence>
<dbReference type="Pfam" id="PF05901">
    <property type="entry name" value="Excalibur"/>
    <property type="match status" value="1"/>
</dbReference>
<dbReference type="SMART" id="SM00894">
    <property type="entry name" value="Excalibur"/>
    <property type="match status" value="1"/>
</dbReference>
<feature type="domain" description="Excalibur calcium-binding" evidence="2">
    <location>
        <begin position="20"/>
        <end position="58"/>
    </location>
</feature>
<keyword evidence="4" id="KW-1185">Reference proteome</keyword>
<feature type="chain" id="PRO_5032662532" description="Excalibur calcium-binding domain-containing protein" evidence="1">
    <location>
        <begin position="20"/>
        <end position="61"/>
    </location>
</feature>
<evidence type="ECO:0000313" key="4">
    <source>
        <dbReference type="Proteomes" id="UP000549457"/>
    </source>
</evidence>
<evidence type="ECO:0000256" key="1">
    <source>
        <dbReference type="SAM" id="SignalP"/>
    </source>
</evidence>
<comment type="caution">
    <text evidence="3">The sequence shown here is derived from an EMBL/GenBank/DDBJ whole genome shotgun (WGS) entry which is preliminary data.</text>
</comment>
<proteinExistence type="predicted"/>
<dbReference type="AlphaFoldDB" id="A0A840SXH2"/>
<dbReference type="Proteomes" id="UP000549457">
    <property type="component" value="Unassembled WGS sequence"/>
</dbReference>
<reference evidence="3 4" key="1">
    <citation type="submission" date="2020-08" db="EMBL/GenBank/DDBJ databases">
        <title>Genomic Encyclopedia of Type Strains, Phase IV (KMG-IV): sequencing the most valuable type-strain genomes for metagenomic binning, comparative biology and taxonomic classification.</title>
        <authorList>
            <person name="Goeker M."/>
        </authorList>
    </citation>
    <scope>NUCLEOTIDE SEQUENCE [LARGE SCALE GENOMIC DNA]</scope>
    <source>
        <strain evidence="3 4">DSM 101730</strain>
    </source>
</reference>
<feature type="signal peptide" evidence="1">
    <location>
        <begin position="1"/>
        <end position="19"/>
    </location>
</feature>
<dbReference type="RefSeq" id="WP_221289040.1">
    <property type="nucleotide sequence ID" value="NZ_JACHFM010000009.1"/>
</dbReference>
<keyword evidence="1" id="KW-0732">Signal</keyword>
<accession>A0A840SXH2</accession>
<sequence length="61" mass="6693">MRFIMVVAAMLTAPVVVSARDYDCGDFSTQAEAQRVYEDAGPGDPYRLDRDHDGVACETLP</sequence>
<dbReference type="EMBL" id="JACHFM010000009">
    <property type="protein sequence ID" value="MBB5224506.1"/>
    <property type="molecule type" value="Genomic_DNA"/>
</dbReference>
<evidence type="ECO:0000259" key="2">
    <source>
        <dbReference type="SMART" id="SM00894"/>
    </source>
</evidence>
<organism evidence="3 4">
    <name type="scientific">Amaricoccus macauensis</name>
    <dbReference type="NCBI Taxonomy" id="57001"/>
    <lineage>
        <taxon>Bacteria</taxon>
        <taxon>Pseudomonadati</taxon>
        <taxon>Pseudomonadota</taxon>
        <taxon>Alphaproteobacteria</taxon>
        <taxon>Rhodobacterales</taxon>
        <taxon>Paracoccaceae</taxon>
        <taxon>Amaricoccus</taxon>
    </lineage>
</organism>
<name>A0A840SXH2_9RHOB</name>
<dbReference type="InterPro" id="IPR008613">
    <property type="entry name" value="Excalibur_Ca-bd_domain"/>
</dbReference>